<name>A0ABD2MZN9_9CUCU</name>
<feature type="compositionally biased region" description="Low complexity" evidence="1">
    <location>
        <begin position="49"/>
        <end position="77"/>
    </location>
</feature>
<reference evidence="2 3" key="1">
    <citation type="journal article" date="2021" name="BMC Biol.">
        <title>Horizontally acquired antibacterial genes associated with adaptive radiation of ladybird beetles.</title>
        <authorList>
            <person name="Li H.S."/>
            <person name="Tang X.F."/>
            <person name="Huang Y.H."/>
            <person name="Xu Z.Y."/>
            <person name="Chen M.L."/>
            <person name="Du X.Y."/>
            <person name="Qiu B.Y."/>
            <person name="Chen P.T."/>
            <person name="Zhang W."/>
            <person name="Slipinski A."/>
            <person name="Escalona H.E."/>
            <person name="Waterhouse R.M."/>
            <person name="Zwick A."/>
            <person name="Pang H."/>
        </authorList>
    </citation>
    <scope>NUCLEOTIDE SEQUENCE [LARGE SCALE GENOMIC DNA]</scope>
    <source>
        <strain evidence="2">SYSU2018</strain>
    </source>
</reference>
<protein>
    <submittedName>
        <fullName evidence="2">Uncharacterized protein</fullName>
    </submittedName>
</protein>
<comment type="caution">
    <text evidence="2">The sequence shown here is derived from an EMBL/GenBank/DDBJ whole genome shotgun (WGS) entry which is preliminary data.</text>
</comment>
<feature type="compositionally biased region" description="Basic and acidic residues" evidence="1">
    <location>
        <begin position="19"/>
        <end position="35"/>
    </location>
</feature>
<evidence type="ECO:0000313" key="2">
    <source>
        <dbReference type="EMBL" id="KAL3271787.1"/>
    </source>
</evidence>
<evidence type="ECO:0000313" key="3">
    <source>
        <dbReference type="Proteomes" id="UP001516400"/>
    </source>
</evidence>
<feature type="region of interest" description="Disordered" evidence="1">
    <location>
        <begin position="1"/>
        <end position="109"/>
    </location>
</feature>
<feature type="compositionally biased region" description="Polar residues" evidence="1">
    <location>
        <begin position="94"/>
        <end position="109"/>
    </location>
</feature>
<evidence type="ECO:0000256" key="1">
    <source>
        <dbReference type="SAM" id="MobiDB-lite"/>
    </source>
</evidence>
<dbReference type="AlphaFoldDB" id="A0ABD2MZN9"/>
<proteinExistence type="predicted"/>
<dbReference type="Proteomes" id="UP001516400">
    <property type="component" value="Unassembled WGS sequence"/>
</dbReference>
<feature type="compositionally biased region" description="Polar residues" evidence="1">
    <location>
        <begin position="1"/>
        <end position="13"/>
    </location>
</feature>
<sequence length="109" mass="11904">MDETGVTTVQDTENIIAPREQKRVGAVTSREREDDFIVVDEDQNQVNEQASSSAVAQSQRSQLSTGSSDLLLSTSSGIQQELEKRLEPAFANPAMTSSTTNDLIQTLPY</sequence>
<keyword evidence="3" id="KW-1185">Reference proteome</keyword>
<accession>A0ABD2MZN9</accession>
<dbReference type="EMBL" id="JABFTP020000042">
    <property type="protein sequence ID" value="KAL3271787.1"/>
    <property type="molecule type" value="Genomic_DNA"/>
</dbReference>
<gene>
    <name evidence="2" type="ORF">HHI36_022257</name>
</gene>
<organism evidence="2 3">
    <name type="scientific">Cryptolaemus montrouzieri</name>
    <dbReference type="NCBI Taxonomy" id="559131"/>
    <lineage>
        <taxon>Eukaryota</taxon>
        <taxon>Metazoa</taxon>
        <taxon>Ecdysozoa</taxon>
        <taxon>Arthropoda</taxon>
        <taxon>Hexapoda</taxon>
        <taxon>Insecta</taxon>
        <taxon>Pterygota</taxon>
        <taxon>Neoptera</taxon>
        <taxon>Endopterygota</taxon>
        <taxon>Coleoptera</taxon>
        <taxon>Polyphaga</taxon>
        <taxon>Cucujiformia</taxon>
        <taxon>Coccinelloidea</taxon>
        <taxon>Coccinellidae</taxon>
        <taxon>Scymninae</taxon>
        <taxon>Scymnini</taxon>
        <taxon>Cryptolaemus</taxon>
    </lineage>
</organism>